<organism evidence="2 3">
    <name type="scientific">Salinigranum rubrum</name>
    <dbReference type="NCBI Taxonomy" id="755307"/>
    <lineage>
        <taxon>Archaea</taxon>
        <taxon>Methanobacteriati</taxon>
        <taxon>Methanobacteriota</taxon>
        <taxon>Stenosarchaea group</taxon>
        <taxon>Halobacteria</taxon>
        <taxon>Halobacteriales</taxon>
        <taxon>Haloferacaceae</taxon>
        <taxon>Salinigranum</taxon>
    </lineage>
</organism>
<keyword evidence="3" id="KW-1185">Reference proteome</keyword>
<dbReference type="GeneID" id="35594941"/>
<accession>A0A2I8VQZ5</accession>
<evidence type="ECO:0000313" key="2">
    <source>
        <dbReference type="EMBL" id="AUV84338.1"/>
    </source>
</evidence>
<protein>
    <recommendedName>
        <fullName evidence="1">DUF7995 domain-containing protein</fullName>
    </recommendedName>
</protein>
<dbReference type="RefSeq" id="WP_103428025.1">
    <property type="nucleotide sequence ID" value="NZ_CP026311.1"/>
</dbReference>
<evidence type="ECO:0000313" key="3">
    <source>
        <dbReference type="Proteomes" id="UP000236584"/>
    </source>
</evidence>
<evidence type="ECO:0000259" key="1">
    <source>
        <dbReference type="Pfam" id="PF25958"/>
    </source>
</evidence>
<dbReference type="EMBL" id="CP026311">
    <property type="protein sequence ID" value="AUV84338.1"/>
    <property type="molecule type" value="Genomic_DNA"/>
</dbReference>
<feature type="domain" description="DUF7995" evidence="1">
    <location>
        <begin position="1"/>
        <end position="106"/>
    </location>
</feature>
<keyword evidence="2" id="KW-0614">Plasmid</keyword>
<proteinExistence type="predicted"/>
<feature type="domain" description="DUF7995" evidence="1">
    <location>
        <begin position="135"/>
        <end position="194"/>
    </location>
</feature>
<dbReference type="Proteomes" id="UP000236584">
    <property type="component" value="Plasmid unnamed2"/>
</dbReference>
<reference evidence="2 3" key="1">
    <citation type="submission" date="2018-01" db="EMBL/GenBank/DDBJ databases">
        <title>Complete genome sequence of Salinigranum rubrum GX10T, an extremely halophilic archaeon isolated from a marine solar saltern.</title>
        <authorList>
            <person name="Han S."/>
        </authorList>
    </citation>
    <scope>NUCLEOTIDE SEQUENCE [LARGE SCALE GENOMIC DNA]</scope>
    <source>
        <strain evidence="2 3">GX10</strain>
        <plasmid evidence="3">Plasmid unnamed2</plasmid>
    </source>
</reference>
<sequence length="194" mass="21690">MHMLIRVVSQAHCAEDATGIARGLFDGYDAPLYPTFDYGTLMTDGGRWSDSLPQILRDVGSVPADSDTGNGLIEEAWHSTMKELSRKLAVIRAGFEQLSDEEILEGASVEASVEPWNPLGLATDEDDYIDTYTGDIRYAMYGVGEFSGPMYYLYDEYGTAIRTPSEYRNLLETIAIDDTDDDKEWFVTPVDVHY</sequence>
<dbReference type="InterPro" id="IPR058308">
    <property type="entry name" value="DUF7995"/>
</dbReference>
<dbReference type="KEGG" id="srub:C2R22_22575"/>
<dbReference type="Pfam" id="PF25958">
    <property type="entry name" value="DUF7995"/>
    <property type="match status" value="2"/>
</dbReference>
<dbReference type="OrthoDB" id="254701at2157"/>
<name>A0A2I8VQZ5_9EURY</name>
<gene>
    <name evidence="2" type="ORF">C2R22_22575</name>
</gene>
<geneLocation type="plasmid" evidence="2">
    <name>unnamed2</name>
</geneLocation>
<dbReference type="AlphaFoldDB" id="A0A2I8VQZ5"/>